<protein>
    <submittedName>
        <fullName evidence="1">Uncharacterized protein</fullName>
    </submittedName>
</protein>
<reference evidence="1 2" key="1">
    <citation type="journal article" date="2023" name="Hortic Res">
        <title>Pangenome of water caltrop reveals structural variations and asymmetric subgenome divergence after allopolyploidization.</title>
        <authorList>
            <person name="Zhang X."/>
            <person name="Chen Y."/>
            <person name="Wang L."/>
            <person name="Yuan Y."/>
            <person name="Fang M."/>
            <person name="Shi L."/>
            <person name="Lu R."/>
            <person name="Comes H.P."/>
            <person name="Ma Y."/>
            <person name="Chen Y."/>
            <person name="Huang G."/>
            <person name="Zhou Y."/>
            <person name="Zheng Z."/>
            <person name="Qiu Y."/>
        </authorList>
    </citation>
    <scope>NUCLEOTIDE SEQUENCE [LARGE SCALE GENOMIC DNA]</scope>
    <source>
        <strain evidence="1">F231</strain>
    </source>
</reference>
<evidence type="ECO:0000313" key="1">
    <source>
        <dbReference type="EMBL" id="KAK4765689.1"/>
    </source>
</evidence>
<dbReference type="AlphaFoldDB" id="A0AAN7KIF0"/>
<comment type="caution">
    <text evidence="1">The sequence shown here is derived from an EMBL/GenBank/DDBJ whole genome shotgun (WGS) entry which is preliminary data.</text>
</comment>
<dbReference type="EMBL" id="JAXQNO010000023">
    <property type="protein sequence ID" value="KAK4765689.1"/>
    <property type="molecule type" value="Genomic_DNA"/>
</dbReference>
<dbReference type="Proteomes" id="UP001346149">
    <property type="component" value="Unassembled WGS sequence"/>
</dbReference>
<sequence>MCIKVVMICFPCHLKTRGFENLIQQYNQQAAMASLEHSHHYLDMVLEATNGAGGSGAKELDLDLDLGIAPPSEGDSKCRIAGTYCNGQSPAVCRPDGATHFKIFCRFLASQMLLQ</sequence>
<name>A0AAN7KIF0_TRANT</name>
<accession>A0AAN7KIF0</accession>
<gene>
    <name evidence="1" type="ORF">SAY86_026779</name>
</gene>
<proteinExistence type="predicted"/>
<keyword evidence="2" id="KW-1185">Reference proteome</keyword>
<evidence type="ECO:0000313" key="2">
    <source>
        <dbReference type="Proteomes" id="UP001346149"/>
    </source>
</evidence>
<organism evidence="1 2">
    <name type="scientific">Trapa natans</name>
    <name type="common">Water chestnut</name>
    <dbReference type="NCBI Taxonomy" id="22666"/>
    <lineage>
        <taxon>Eukaryota</taxon>
        <taxon>Viridiplantae</taxon>
        <taxon>Streptophyta</taxon>
        <taxon>Embryophyta</taxon>
        <taxon>Tracheophyta</taxon>
        <taxon>Spermatophyta</taxon>
        <taxon>Magnoliopsida</taxon>
        <taxon>eudicotyledons</taxon>
        <taxon>Gunneridae</taxon>
        <taxon>Pentapetalae</taxon>
        <taxon>rosids</taxon>
        <taxon>malvids</taxon>
        <taxon>Myrtales</taxon>
        <taxon>Lythraceae</taxon>
        <taxon>Trapa</taxon>
    </lineage>
</organism>